<evidence type="ECO:0000256" key="2">
    <source>
        <dbReference type="SAM" id="Phobius"/>
    </source>
</evidence>
<keyword evidence="2" id="KW-0812">Transmembrane</keyword>
<evidence type="ECO:0000256" key="1">
    <source>
        <dbReference type="SAM" id="MobiDB-lite"/>
    </source>
</evidence>
<feature type="compositionally biased region" description="Low complexity" evidence="1">
    <location>
        <begin position="290"/>
        <end position="307"/>
    </location>
</feature>
<accession>A0AAD2CKE6</accession>
<keyword evidence="5" id="KW-1185">Reference proteome</keyword>
<protein>
    <submittedName>
        <fullName evidence="4">Uncharacterized protein</fullName>
    </submittedName>
</protein>
<dbReference type="EMBL" id="CAKOGP040000001">
    <property type="protein sequence ID" value="CAJ1898160.1"/>
    <property type="molecule type" value="Genomic_DNA"/>
</dbReference>
<feature type="compositionally biased region" description="Low complexity" evidence="1">
    <location>
        <begin position="75"/>
        <end position="96"/>
    </location>
</feature>
<feature type="region of interest" description="Disordered" evidence="1">
    <location>
        <begin position="290"/>
        <end position="311"/>
    </location>
</feature>
<organism evidence="4 5">
    <name type="scientific">Cylindrotheca closterium</name>
    <dbReference type="NCBI Taxonomy" id="2856"/>
    <lineage>
        <taxon>Eukaryota</taxon>
        <taxon>Sar</taxon>
        <taxon>Stramenopiles</taxon>
        <taxon>Ochrophyta</taxon>
        <taxon>Bacillariophyta</taxon>
        <taxon>Bacillariophyceae</taxon>
        <taxon>Bacillariophycidae</taxon>
        <taxon>Bacillariales</taxon>
        <taxon>Bacillariaceae</taxon>
        <taxon>Cylindrotheca</taxon>
    </lineage>
</organism>
<evidence type="ECO:0000313" key="4">
    <source>
        <dbReference type="EMBL" id="CAJ1898160.1"/>
    </source>
</evidence>
<evidence type="ECO:0000313" key="5">
    <source>
        <dbReference type="Proteomes" id="UP001295423"/>
    </source>
</evidence>
<dbReference type="AlphaFoldDB" id="A0AAD2CKE6"/>
<keyword evidence="2" id="KW-0472">Membrane</keyword>
<comment type="caution">
    <text evidence="4">The sequence shown here is derived from an EMBL/GenBank/DDBJ whole genome shotgun (WGS) entry which is preliminary data.</text>
</comment>
<name>A0AAD2CKE6_9STRA</name>
<feature type="chain" id="PRO_5041925336" evidence="3">
    <location>
        <begin position="19"/>
        <end position="812"/>
    </location>
</feature>
<evidence type="ECO:0000256" key="3">
    <source>
        <dbReference type="SAM" id="SignalP"/>
    </source>
</evidence>
<keyword evidence="3" id="KW-0732">Signal</keyword>
<proteinExistence type="predicted"/>
<feature type="signal peptide" evidence="3">
    <location>
        <begin position="1"/>
        <end position="18"/>
    </location>
</feature>
<reference evidence="4" key="1">
    <citation type="submission" date="2023-08" db="EMBL/GenBank/DDBJ databases">
        <authorList>
            <person name="Audoor S."/>
            <person name="Bilcke G."/>
        </authorList>
    </citation>
    <scope>NUCLEOTIDE SEQUENCE</scope>
</reference>
<sequence length="812" mass="92191">MRIFVFLAALAVLPSVYAGSASVRESRKMTLEFMAAMHSNPKIAQGSKMGRRRLHIEERQRKLRESIMKKARKLSNNQGGYQQSQQSQQQNGGQSYGWQSEYQYQNDYKYGGDYNYNNVQMNDGGSYSNGQWNGQGVNGKYLNNKGYDSSNYEGADGNWGGNWASEYNGDFDMSSRSFKYAGCASIKSFDEYYAMQSTTLDPFKTQTYVTFRLCPADSCNKYSLMGCSKNYGEYVVEMESYLESIMEYYSQRYEEYCEYCLTCDSEVQLEATEVLQQCYFEKTMESMSQNSNSQSSYANSNSNSKNNYDTVYNNGNGLQSSSYQTSDGNRKLYYDYNSANGGQSDNSAGTTYSKSMYDGNGYWSNGEFTEGYWKDGLFYQYDEEIESAIKNCKKNQYEGNYQDYDCSHLNDCDEQNQMDYPPCDSDVCGDYYKYCTELHGNVKNQTTSANTDFMSCTPFESFSFVKEKNVQTVQNGDEEYVKYKYKRYQYYDEEQQGVMFYIGPHCSDDHYHLTLGVFSDENCADYIGDQVSVSKVLGFDFDDTNVFQLPEECLSCDGMTEASGYSGNNQGADKYNDDNFASKQSGYYKSYNADGSASYQYSDEYQQYNQQYGDGNDDQFSGYGGNQKAYGSNANYYSTYVQAPDTDEDGIVAMCSTLYSASAQCNKNLKSYSTYSQYMTRYELDIEARYCTFINNINSGTFDSEGHIITDGNIFNAKTWRRQKYGSRMTVGQGVLLTFSVLVCASLATVIVYFHKLIRTRRESPWRPQKEINLEGMTIVGPPIGAQLGGSPRSYGADNASPYAAGNAPLIY</sequence>
<gene>
    <name evidence="4" type="ORF">CYCCA115_LOCUS243</name>
</gene>
<feature type="transmembrane region" description="Helical" evidence="2">
    <location>
        <begin position="731"/>
        <end position="754"/>
    </location>
</feature>
<feature type="region of interest" description="Disordered" evidence="1">
    <location>
        <begin position="74"/>
        <end position="96"/>
    </location>
</feature>
<dbReference type="Proteomes" id="UP001295423">
    <property type="component" value="Unassembled WGS sequence"/>
</dbReference>
<keyword evidence="2" id="KW-1133">Transmembrane helix</keyword>